<evidence type="ECO:0000313" key="7">
    <source>
        <dbReference type="EMBL" id="AYB33419.1"/>
    </source>
</evidence>
<dbReference type="GO" id="GO:0015288">
    <property type="term" value="F:porin activity"/>
    <property type="evidence" value="ECO:0007669"/>
    <property type="project" value="TreeGrafter"/>
</dbReference>
<dbReference type="PANTHER" id="PTHR30026:SF20">
    <property type="entry name" value="OUTER MEMBRANE PROTEIN TOLC"/>
    <property type="match status" value="1"/>
</dbReference>
<evidence type="ECO:0000256" key="6">
    <source>
        <dbReference type="SAM" id="SignalP"/>
    </source>
</evidence>
<feature type="signal peptide" evidence="6">
    <location>
        <begin position="1"/>
        <end position="24"/>
    </location>
</feature>
<dbReference type="KEGG" id="chk:D4L85_23765"/>
<dbReference type="Gene3D" id="1.20.1600.10">
    <property type="entry name" value="Outer membrane efflux proteins (OEP)"/>
    <property type="match status" value="1"/>
</dbReference>
<gene>
    <name evidence="7" type="ORF">D4L85_23765</name>
</gene>
<comment type="subcellular location">
    <subcellularLocation>
        <location evidence="1">Cell outer membrane</location>
    </subcellularLocation>
</comment>
<dbReference type="AlphaFoldDB" id="A0A385SQH7"/>
<evidence type="ECO:0000256" key="4">
    <source>
        <dbReference type="ARBA" id="ARBA00023136"/>
    </source>
</evidence>
<evidence type="ECO:0000256" key="1">
    <source>
        <dbReference type="ARBA" id="ARBA00004442"/>
    </source>
</evidence>
<name>A0A385SQH7_9BACT</name>
<dbReference type="EMBL" id="CP032382">
    <property type="protein sequence ID" value="AYB33419.1"/>
    <property type="molecule type" value="Genomic_DNA"/>
</dbReference>
<organism evidence="7 8">
    <name type="scientific">Chryseolinea soli</name>
    <dbReference type="NCBI Taxonomy" id="2321403"/>
    <lineage>
        <taxon>Bacteria</taxon>
        <taxon>Pseudomonadati</taxon>
        <taxon>Bacteroidota</taxon>
        <taxon>Cytophagia</taxon>
        <taxon>Cytophagales</taxon>
        <taxon>Fulvivirgaceae</taxon>
        <taxon>Chryseolinea</taxon>
    </lineage>
</organism>
<keyword evidence="5" id="KW-0998">Cell outer membrane</keyword>
<dbReference type="GO" id="GO:0015562">
    <property type="term" value="F:efflux transmembrane transporter activity"/>
    <property type="evidence" value="ECO:0007669"/>
    <property type="project" value="InterPro"/>
</dbReference>
<dbReference type="InterPro" id="IPR051906">
    <property type="entry name" value="TolC-like"/>
</dbReference>
<dbReference type="OrthoDB" id="976750at2"/>
<protein>
    <submittedName>
        <fullName evidence="7">TolC family protein</fullName>
    </submittedName>
</protein>
<evidence type="ECO:0000313" key="8">
    <source>
        <dbReference type="Proteomes" id="UP000266183"/>
    </source>
</evidence>
<keyword evidence="3" id="KW-0812">Transmembrane</keyword>
<keyword evidence="2" id="KW-1134">Transmembrane beta strand</keyword>
<dbReference type="GO" id="GO:0009279">
    <property type="term" value="C:cell outer membrane"/>
    <property type="evidence" value="ECO:0007669"/>
    <property type="project" value="UniProtKB-SubCell"/>
</dbReference>
<evidence type="ECO:0000256" key="2">
    <source>
        <dbReference type="ARBA" id="ARBA00022452"/>
    </source>
</evidence>
<feature type="chain" id="PRO_5017428208" evidence="6">
    <location>
        <begin position="25"/>
        <end position="422"/>
    </location>
</feature>
<keyword evidence="4" id="KW-0472">Membrane</keyword>
<dbReference type="SUPFAM" id="SSF56954">
    <property type="entry name" value="Outer membrane efflux proteins (OEP)"/>
    <property type="match status" value="1"/>
</dbReference>
<evidence type="ECO:0000256" key="3">
    <source>
        <dbReference type="ARBA" id="ARBA00022692"/>
    </source>
</evidence>
<dbReference type="Proteomes" id="UP000266183">
    <property type="component" value="Chromosome"/>
</dbReference>
<keyword evidence="8" id="KW-1185">Reference proteome</keyword>
<reference evidence="8" key="1">
    <citation type="submission" date="2018-09" db="EMBL/GenBank/DDBJ databases">
        <title>Chryseolinea sp. KIS68-18 isolated from soil.</title>
        <authorList>
            <person name="Weon H.-Y."/>
            <person name="Kwon S.-W."/>
            <person name="Lee S.A."/>
        </authorList>
    </citation>
    <scope>NUCLEOTIDE SEQUENCE [LARGE SCALE GENOMIC DNA]</scope>
    <source>
        <strain evidence="8">KIS68-18</strain>
    </source>
</reference>
<keyword evidence="6" id="KW-0732">Signal</keyword>
<evidence type="ECO:0000256" key="5">
    <source>
        <dbReference type="ARBA" id="ARBA00023237"/>
    </source>
</evidence>
<accession>A0A385SQH7</accession>
<proteinExistence type="predicted"/>
<dbReference type="RefSeq" id="WP_119756655.1">
    <property type="nucleotide sequence ID" value="NZ_CP032382.1"/>
</dbReference>
<dbReference type="GO" id="GO:1990281">
    <property type="term" value="C:efflux pump complex"/>
    <property type="evidence" value="ECO:0007669"/>
    <property type="project" value="TreeGrafter"/>
</dbReference>
<sequence length="422" mass="47269">MTTISTLRSLVMVALLLASLAGHAQSLTLDECYAMAEQNYPLIQQRELIVKSKEYSLNNAQKGYLPQLAINGQATYQSDVTRVPIDAPGFRAPLISKDQYKIYGEATQTLFDGGVIREQQANLEVNAKIDEQKLEVELYKLKDRVNQLFFGALMIGEQLKQNDLLIQDLQNGIAKTDAAVANGTALKSSLNVLKAELLKARQRAVELNATRVAYTDMLGLFINRPLGDSATLVKPAAPVVEQEIRRPEMQLYAYQDQSTEVQYKMLSARNRPKISLFLQTGFGRPALNMLDNTLKGYYLGGIRLNWSLAGLYTSKGDRALIDLNKRNIDVQRRTFLFNTNMTLQQQNREAAKYQQLLASDDEIIALRVSVKNAASAQLENGVIDTNDYLREVNAQDQAQQGKILHEIQFLLAQYNQKTTTGN</sequence>
<dbReference type="PANTHER" id="PTHR30026">
    <property type="entry name" value="OUTER MEMBRANE PROTEIN TOLC"/>
    <property type="match status" value="1"/>
</dbReference>